<evidence type="ECO:0000256" key="1">
    <source>
        <dbReference type="SAM" id="SignalP"/>
    </source>
</evidence>
<organism evidence="2 3">
    <name type="scientific">Sphingobium indicum (strain DSM 16413 / CCM 7287 / MTCC 6362 / UT26 / NBRC 101211 / UT26S)</name>
    <name type="common">Sphingobium japonicum</name>
    <dbReference type="NCBI Taxonomy" id="452662"/>
    <lineage>
        <taxon>Bacteria</taxon>
        <taxon>Pseudomonadati</taxon>
        <taxon>Pseudomonadota</taxon>
        <taxon>Alphaproteobacteria</taxon>
        <taxon>Sphingomonadales</taxon>
        <taxon>Sphingomonadaceae</taxon>
        <taxon>Sphingobium</taxon>
    </lineage>
</organism>
<accession>D4YZG1</accession>
<keyword evidence="3" id="KW-1185">Reference proteome</keyword>
<dbReference type="STRING" id="452662.SJA_C1-09090"/>
<reference evidence="2 3" key="1">
    <citation type="journal article" date="2010" name="J. Bacteriol.">
        <title>Complete genome sequence of the representative gamma-hexachlorocyclohexane-degrading bacterium Sphingobium japonicum UT26.</title>
        <authorList>
            <person name="Nagata Y."/>
            <person name="Ohtsubo Y."/>
            <person name="Endo R."/>
            <person name="Ichikawa N."/>
            <person name="Ankai A."/>
            <person name="Oguchi A."/>
            <person name="Fukui S."/>
            <person name="Fujita N."/>
            <person name="Tsuda M."/>
        </authorList>
    </citation>
    <scope>NUCLEOTIDE SEQUENCE [LARGE SCALE GENOMIC DNA]</scope>
    <source>
        <strain evidence="3">DSM 16413 / CCM 7287 / MTCC 6362 / UT26 / NBRC 101211 / UT26S</strain>
    </source>
</reference>
<evidence type="ECO:0008006" key="4">
    <source>
        <dbReference type="Google" id="ProtNLM"/>
    </source>
</evidence>
<gene>
    <name evidence="2" type="ordered locus">SJA_C1-09090</name>
</gene>
<evidence type="ECO:0000313" key="3">
    <source>
        <dbReference type="Proteomes" id="UP000007753"/>
    </source>
</evidence>
<evidence type="ECO:0000313" key="2">
    <source>
        <dbReference type="EMBL" id="BAI95743.1"/>
    </source>
</evidence>
<name>D4YZG1_SPHIU</name>
<feature type="chain" id="PRO_5003068291" description="Mlr4354 like protein" evidence="1">
    <location>
        <begin position="27"/>
        <end position="171"/>
    </location>
</feature>
<dbReference type="Proteomes" id="UP000007753">
    <property type="component" value="Chromosome 1"/>
</dbReference>
<dbReference type="EMBL" id="AP010803">
    <property type="protein sequence ID" value="BAI95743.1"/>
    <property type="molecule type" value="Genomic_DNA"/>
</dbReference>
<protein>
    <recommendedName>
        <fullName evidence="4">Mlr4354 like protein</fullName>
    </recommendedName>
</protein>
<proteinExistence type="predicted"/>
<dbReference type="HOGENOM" id="CLU_100562_1_1_5"/>
<dbReference type="KEGG" id="sjp:SJA_C1-09090"/>
<keyword evidence="1" id="KW-0732">Signal</keyword>
<dbReference type="AlphaFoldDB" id="D4YZG1"/>
<dbReference type="eggNOG" id="COG5342">
    <property type="taxonomic scope" value="Bacteria"/>
</dbReference>
<sequence length="171" mass="17906">MRFAGGVKALWPLALSLLTVGGAAQARDSLGVFEAWGAFRDPAPAPSGGGPRCYAIAMPVAAKSEGFAAVGSWPRQRVRGQVHFRLSRMRMGDAAVILNVGDRRFTLVAGQVDAWAPDARADAAIVAAMRSATSMSVQTRDARGRGFADTYMLRGAATAIDAAALGCARIR</sequence>
<feature type="signal peptide" evidence="1">
    <location>
        <begin position="1"/>
        <end position="26"/>
    </location>
</feature>